<keyword evidence="2" id="KW-1185">Reference proteome</keyword>
<evidence type="ECO:0000313" key="2">
    <source>
        <dbReference type="Proteomes" id="UP001337655"/>
    </source>
</evidence>
<dbReference type="EMBL" id="JAVRRT010000002">
    <property type="protein sequence ID" value="KAK5174567.1"/>
    <property type="molecule type" value="Genomic_DNA"/>
</dbReference>
<dbReference type="GeneID" id="89922996"/>
<protein>
    <submittedName>
        <fullName evidence="1">Uncharacterized protein</fullName>
    </submittedName>
</protein>
<organism evidence="1 2">
    <name type="scientific">Saxophila tyrrhenica</name>
    <dbReference type="NCBI Taxonomy" id="1690608"/>
    <lineage>
        <taxon>Eukaryota</taxon>
        <taxon>Fungi</taxon>
        <taxon>Dikarya</taxon>
        <taxon>Ascomycota</taxon>
        <taxon>Pezizomycotina</taxon>
        <taxon>Dothideomycetes</taxon>
        <taxon>Dothideomycetidae</taxon>
        <taxon>Mycosphaerellales</taxon>
        <taxon>Extremaceae</taxon>
        <taxon>Saxophila</taxon>
    </lineage>
</organism>
<dbReference type="Proteomes" id="UP001337655">
    <property type="component" value="Unassembled WGS sequence"/>
</dbReference>
<dbReference type="RefSeq" id="XP_064663236.1">
    <property type="nucleotide sequence ID" value="XM_064798909.1"/>
</dbReference>
<accession>A0AAV9PQG6</accession>
<name>A0AAV9PQG6_9PEZI</name>
<gene>
    <name evidence="1" type="ORF">LTR77_001648</name>
</gene>
<proteinExistence type="predicted"/>
<reference evidence="1 2" key="1">
    <citation type="submission" date="2023-08" db="EMBL/GenBank/DDBJ databases">
        <title>Black Yeasts Isolated from many extreme environments.</title>
        <authorList>
            <person name="Coleine C."/>
            <person name="Stajich J.E."/>
            <person name="Selbmann L."/>
        </authorList>
    </citation>
    <scope>NUCLEOTIDE SEQUENCE [LARGE SCALE GENOMIC DNA]</scope>
    <source>
        <strain evidence="1 2">CCFEE 5935</strain>
    </source>
</reference>
<dbReference type="AlphaFoldDB" id="A0AAV9PQG6"/>
<comment type="caution">
    <text evidence="1">The sequence shown here is derived from an EMBL/GenBank/DDBJ whole genome shotgun (WGS) entry which is preliminary data.</text>
</comment>
<sequence>METTPPAGNQRTNDEVVKDATKLIALLDRYSVLRGDTLTTCPDITPILVQNTEEAMGNIKPGIPAALQIYPIVPLSSHLDELDAERAEMSRIRSGLRVLMTKDEVKSAAKKIIMDEYARLIQPKDVMEKFEKKETTIMLLQLRHEQAKEKEPKIEEFSFELIEGLLKDGKVSRVWTYWLEKNTSWDGFLSFLTKASVSGFAEARGHPRGYSLKDGKWLYSLMNAQYVQQGNHHDLATTEDYRAMRSHIDSGKWACILIMHELVWQEARVKQAMPVKDGLELDGVFLSGWDEFANVNFHL</sequence>
<evidence type="ECO:0000313" key="1">
    <source>
        <dbReference type="EMBL" id="KAK5174567.1"/>
    </source>
</evidence>